<feature type="DNA-binding region" description="H-T-H motif" evidence="2">
    <location>
        <begin position="39"/>
        <end position="58"/>
    </location>
</feature>
<dbReference type="GO" id="GO:0000976">
    <property type="term" value="F:transcription cis-regulatory region binding"/>
    <property type="evidence" value="ECO:0007669"/>
    <property type="project" value="TreeGrafter"/>
</dbReference>
<evidence type="ECO:0000313" key="4">
    <source>
        <dbReference type="EMBL" id="PPK68336.1"/>
    </source>
</evidence>
<evidence type="ECO:0000256" key="1">
    <source>
        <dbReference type="ARBA" id="ARBA00023125"/>
    </source>
</evidence>
<dbReference type="PRINTS" id="PR00455">
    <property type="entry name" value="HTHTETR"/>
</dbReference>
<dbReference type="PANTHER" id="PTHR30055">
    <property type="entry name" value="HTH-TYPE TRANSCRIPTIONAL REGULATOR RUTR"/>
    <property type="match status" value="1"/>
</dbReference>
<dbReference type="Gene3D" id="1.10.357.10">
    <property type="entry name" value="Tetracycline Repressor, domain 2"/>
    <property type="match status" value="1"/>
</dbReference>
<dbReference type="GO" id="GO:0003700">
    <property type="term" value="F:DNA-binding transcription factor activity"/>
    <property type="evidence" value="ECO:0007669"/>
    <property type="project" value="TreeGrafter"/>
</dbReference>
<protein>
    <submittedName>
        <fullName evidence="4">AcrR family transcriptional regulator</fullName>
    </submittedName>
</protein>
<name>A0A2S6GT15_9PSEU</name>
<evidence type="ECO:0000313" key="5">
    <source>
        <dbReference type="Proteomes" id="UP000239203"/>
    </source>
</evidence>
<organism evidence="4 5">
    <name type="scientific">Actinokineospora auranticolor</name>
    <dbReference type="NCBI Taxonomy" id="155976"/>
    <lineage>
        <taxon>Bacteria</taxon>
        <taxon>Bacillati</taxon>
        <taxon>Actinomycetota</taxon>
        <taxon>Actinomycetes</taxon>
        <taxon>Pseudonocardiales</taxon>
        <taxon>Pseudonocardiaceae</taxon>
        <taxon>Actinokineospora</taxon>
    </lineage>
</organism>
<evidence type="ECO:0000259" key="3">
    <source>
        <dbReference type="PROSITE" id="PS50977"/>
    </source>
</evidence>
<dbReference type="Pfam" id="PF00440">
    <property type="entry name" value="TetR_N"/>
    <property type="match status" value="1"/>
</dbReference>
<sequence>MNLLGDDPPRERADAARNREKILAAAERLYAERGADRVTMDDIARAAGVGRGTLYRRYPDRAAIAVALLDTHERAVQELLLGGPPPLGPGAAPGDRLCAFYGAMVDLLDRHVHLALGVEVGRSRFQTGAYGFWRAHVRALVVAADGPDPDAAVDLLLAPLAPDVFHHQRVVLGLGADRIKAALAVLANAVLGGA</sequence>
<accession>A0A2S6GT15</accession>
<comment type="caution">
    <text evidence="4">The sequence shown here is derived from an EMBL/GenBank/DDBJ whole genome shotgun (WGS) entry which is preliminary data.</text>
</comment>
<dbReference type="PROSITE" id="PS50977">
    <property type="entry name" value="HTH_TETR_2"/>
    <property type="match status" value="1"/>
</dbReference>
<dbReference type="InterPro" id="IPR001647">
    <property type="entry name" value="HTH_TetR"/>
</dbReference>
<dbReference type="AlphaFoldDB" id="A0A2S6GT15"/>
<keyword evidence="1 2" id="KW-0238">DNA-binding</keyword>
<gene>
    <name evidence="4" type="ORF">CLV40_10559</name>
</gene>
<dbReference type="Proteomes" id="UP000239203">
    <property type="component" value="Unassembled WGS sequence"/>
</dbReference>
<evidence type="ECO:0000256" key="2">
    <source>
        <dbReference type="PROSITE-ProRule" id="PRU00335"/>
    </source>
</evidence>
<dbReference type="InterPro" id="IPR050109">
    <property type="entry name" value="HTH-type_TetR-like_transc_reg"/>
</dbReference>
<proteinExistence type="predicted"/>
<dbReference type="EMBL" id="PTIX01000005">
    <property type="protein sequence ID" value="PPK68336.1"/>
    <property type="molecule type" value="Genomic_DNA"/>
</dbReference>
<reference evidence="4 5" key="1">
    <citation type="submission" date="2018-02" db="EMBL/GenBank/DDBJ databases">
        <title>Genomic Encyclopedia of Archaeal and Bacterial Type Strains, Phase II (KMG-II): from individual species to whole genera.</title>
        <authorList>
            <person name="Goeker M."/>
        </authorList>
    </citation>
    <scope>NUCLEOTIDE SEQUENCE [LARGE SCALE GENOMIC DNA]</scope>
    <source>
        <strain evidence="4 5">YU 961-1</strain>
    </source>
</reference>
<dbReference type="InterPro" id="IPR009057">
    <property type="entry name" value="Homeodomain-like_sf"/>
</dbReference>
<feature type="domain" description="HTH tetR-type" evidence="3">
    <location>
        <begin position="16"/>
        <end position="76"/>
    </location>
</feature>
<dbReference type="PANTHER" id="PTHR30055:SF209">
    <property type="entry name" value="POSSIBLE TRANSCRIPTIONAL REGULATORY PROTEIN (PROBABLY TETR-FAMILY)"/>
    <property type="match status" value="1"/>
</dbReference>
<keyword evidence="5" id="KW-1185">Reference proteome</keyword>
<dbReference type="SUPFAM" id="SSF46689">
    <property type="entry name" value="Homeodomain-like"/>
    <property type="match status" value="1"/>
</dbReference>